<gene>
    <name evidence="8" type="ORF">CLAFUR5_11535</name>
</gene>
<organism evidence="8 9">
    <name type="scientific">Passalora fulva</name>
    <name type="common">Tomato leaf mold</name>
    <name type="synonym">Cladosporium fulvum</name>
    <dbReference type="NCBI Taxonomy" id="5499"/>
    <lineage>
        <taxon>Eukaryota</taxon>
        <taxon>Fungi</taxon>
        <taxon>Dikarya</taxon>
        <taxon>Ascomycota</taxon>
        <taxon>Pezizomycotina</taxon>
        <taxon>Dothideomycetes</taxon>
        <taxon>Dothideomycetidae</taxon>
        <taxon>Mycosphaerellales</taxon>
        <taxon>Mycosphaerellaceae</taxon>
        <taxon>Fulvia</taxon>
    </lineage>
</organism>
<feature type="compositionally biased region" description="Polar residues" evidence="7">
    <location>
        <begin position="316"/>
        <end position="331"/>
    </location>
</feature>
<evidence type="ECO:0000256" key="3">
    <source>
        <dbReference type="ARBA" id="ARBA00035306"/>
    </source>
</evidence>
<proteinExistence type="inferred from homology"/>
<dbReference type="Pfam" id="PF10343">
    <property type="entry name" value="Q_salvage"/>
    <property type="match status" value="2"/>
</dbReference>
<comment type="function">
    <text evidence="6">Catalyzes the hydrolysis of queuosine 5'-phosphate, releasing the nucleobase queuine (q). Is required for salvage of queuine from exogenous queuosine (Q) that is imported and then converted to queuosine 5'-phosphate intracellularly.</text>
</comment>
<name>A0A9Q8PDJ2_PASFU</name>
<sequence>MSDDEADRELLELLRQTLGIGRKKSTEITSNTGVLKDAEYIYNNAIDVSIDMYGTKAAAAEIHKSMQQKSYSTETWMQNELHPRPSEGFSENDIVNFIFTMDLLNYSFWSELSSEERYQVEYRGTRWTGYNSLVACLRRALDEGIPITTPGYWTSQEFSDQIAHNVFRSATAEQITLLEERIASLREAGKILHENFPGDGDDDEMEEAAPQTTELLDEGSEYRQGSRSDIDGPPVLDKSHVGDSSAKAVGSCQVVSNDHPEIVSGSRESSEALLELTSQCEQSNTTLDQQHSSDQVLSSDAQDAVPPTVVTDGPLTLQSQSGTAQLSGSRTRTQRPDHAVARLIQQADKSAGKLVNLLAHHFPSFRDETRFDGRKVRLLKRAQIFVADLWAALNGTGLGDFHDIDHLTMFADYRVPQVLHSFGVLTYSPPLGYRIQNFGRIESGHSWEVQLRGCSIWAVELIKREILKAHPDANVNAVLIDFFLYDLAKEKEAQGVSSLPHHRTRSHWY</sequence>
<dbReference type="GeneID" id="71991413"/>
<dbReference type="RefSeq" id="XP_047764945.1">
    <property type="nucleotide sequence ID" value="XM_047910683.1"/>
</dbReference>
<keyword evidence="1 6" id="KW-0378">Hydrolase</keyword>
<dbReference type="InterPro" id="IPR019438">
    <property type="entry name" value="Q_salvage"/>
</dbReference>
<comment type="catalytic activity">
    <reaction evidence="5 6">
        <text>queuosine 5'-phosphate + H2O = queuine + D-ribose 5-phosphate</text>
        <dbReference type="Rhea" id="RHEA:75387"/>
        <dbReference type="ChEBI" id="CHEBI:15377"/>
        <dbReference type="ChEBI" id="CHEBI:17433"/>
        <dbReference type="ChEBI" id="CHEBI:78346"/>
        <dbReference type="ChEBI" id="CHEBI:194371"/>
    </reaction>
    <physiologicalReaction direction="left-to-right" evidence="5 6">
        <dbReference type="Rhea" id="RHEA:75388"/>
    </physiologicalReaction>
</comment>
<dbReference type="Proteomes" id="UP000756132">
    <property type="component" value="Chromosome 8"/>
</dbReference>
<comment type="similarity">
    <text evidence="2 6">Belongs to the QNG1 protein family.</text>
</comment>
<evidence type="ECO:0000256" key="1">
    <source>
        <dbReference type="ARBA" id="ARBA00022801"/>
    </source>
</evidence>
<dbReference type="PANTHER" id="PTHR21314">
    <property type="entry name" value="QUEUOSINE 5'-PHOSPHATE N-GLYCOSYLASE_HYDROLASE-RELATED"/>
    <property type="match status" value="1"/>
</dbReference>
<feature type="region of interest" description="Disordered" evidence="7">
    <location>
        <begin position="194"/>
        <end position="335"/>
    </location>
</feature>
<keyword evidence="9" id="KW-1185">Reference proteome</keyword>
<protein>
    <recommendedName>
        <fullName evidence="3 6">Queuosine 5'-phosphate N-glycosylase/hydrolase</fullName>
        <ecNumber evidence="6">3.2.2.-</ecNumber>
    </recommendedName>
    <alternativeName>
        <fullName evidence="4 6">Queuosine-nucleotide N-glycosylase/hydrolase</fullName>
    </alternativeName>
</protein>
<evidence type="ECO:0000256" key="4">
    <source>
        <dbReference type="ARBA" id="ARBA00035393"/>
    </source>
</evidence>
<feature type="compositionally biased region" description="Basic and acidic residues" evidence="7">
    <location>
        <begin position="220"/>
        <end position="230"/>
    </location>
</feature>
<reference evidence="8" key="2">
    <citation type="journal article" date="2022" name="Microb. Genom.">
        <title>A chromosome-scale genome assembly of the tomato pathogen Cladosporium fulvum reveals a compartmentalized genome architecture and the presence of a dispensable chromosome.</title>
        <authorList>
            <person name="Zaccaron A.Z."/>
            <person name="Chen L.H."/>
            <person name="Samaras A."/>
            <person name="Stergiopoulos I."/>
        </authorList>
    </citation>
    <scope>NUCLEOTIDE SEQUENCE</scope>
    <source>
        <strain evidence="8">Race5_Kim</strain>
    </source>
</reference>
<feature type="compositionally biased region" description="Polar residues" evidence="7">
    <location>
        <begin position="276"/>
        <end position="301"/>
    </location>
</feature>
<evidence type="ECO:0000256" key="2">
    <source>
        <dbReference type="ARBA" id="ARBA00035119"/>
    </source>
</evidence>
<evidence type="ECO:0000313" key="9">
    <source>
        <dbReference type="Proteomes" id="UP000756132"/>
    </source>
</evidence>
<accession>A0A9Q8PDJ2</accession>
<dbReference type="EC" id="3.2.2.-" evidence="6"/>
<dbReference type="GO" id="GO:0006400">
    <property type="term" value="P:tRNA modification"/>
    <property type="evidence" value="ECO:0007669"/>
    <property type="project" value="TreeGrafter"/>
</dbReference>
<dbReference type="GO" id="GO:0016787">
    <property type="term" value="F:hydrolase activity"/>
    <property type="evidence" value="ECO:0007669"/>
    <property type="project" value="UniProtKB-KW"/>
</dbReference>
<dbReference type="EMBL" id="CP090170">
    <property type="protein sequence ID" value="UJO20579.1"/>
    <property type="molecule type" value="Genomic_DNA"/>
</dbReference>
<dbReference type="PANTHER" id="PTHR21314:SF0">
    <property type="entry name" value="QUEUOSINE 5'-PHOSPHATE N-GLYCOSYLASE_HYDROLASE"/>
    <property type="match status" value="1"/>
</dbReference>
<reference evidence="8" key="1">
    <citation type="submission" date="2021-12" db="EMBL/GenBank/DDBJ databases">
        <authorList>
            <person name="Zaccaron A."/>
            <person name="Stergiopoulos I."/>
        </authorList>
    </citation>
    <scope>NUCLEOTIDE SEQUENCE</scope>
    <source>
        <strain evidence="8">Race5_Kim</strain>
    </source>
</reference>
<dbReference type="OrthoDB" id="416777at2759"/>
<evidence type="ECO:0000313" key="8">
    <source>
        <dbReference type="EMBL" id="UJO20579.1"/>
    </source>
</evidence>
<evidence type="ECO:0000256" key="7">
    <source>
        <dbReference type="SAM" id="MobiDB-lite"/>
    </source>
</evidence>
<dbReference type="KEGG" id="ffu:CLAFUR5_11535"/>
<dbReference type="AlphaFoldDB" id="A0A9Q8PDJ2"/>
<evidence type="ECO:0000256" key="6">
    <source>
        <dbReference type="RuleBase" id="RU365002"/>
    </source>
</evidence>
<evidence type="ECO:0000256" key="5">
    <source>
        <dbReference type="ARBA" id="ARBA00048204"/>
    </source>
</evidence>